<gene>
    <name evidence="2" type="ORF">PIB30_062353</name>
</gene>
<evidence type="ECO:0000313" key="2">
    <source>
        <dbReference type="EMBL" id="MED6210241.1"/>
    </source>
</evidence>
<dbReference type="EMBL" id="JASCZI010242233">
    <property type="protein sequence ID" value="MED6210241.1"/>
    <property type="molecule type" value="Genomic_DNA"/>
</dbReference>
<protein>
    <submittedName>
        <fullName evidence="2">Uncharacterized protein</fullName>
    </submittedName>
</protein>
<keyword evidence="3" id="KW-1185">Reference proteome</keyword>
<comment type="caution">
    <text evidence="2">The sequence shown here is derived from an EMBL/GenBank/DDBJ whole genome shotgun (WGS) entry which is preliminary data.</text>
</comment>
<evidence type="ECO:0000256" key="1">
    <source>
        <dbReference type="SAM" id="MobiDB-lite"/>
    </source>
</evidence>
<reference evidence="2 3" key="1">
    <citation type="journal article" date="2023" name="Plants (Basel)">
        <title>Bridging the Gap: Combining Genomics and Transcriptomics Approaches to Understand Stylosanthes scabra, an Orphan Legume from the Brazilian Caatinga.</title>
        <authorList>
            <person name="Ferreira-Neto J.R.C."/>
            <person name="da Silva M.D."/>
            <person name="Binneck E."/>
            <person name="de Melo N.F."/>
            <person name="da Silva R.H."/>
            <person name="de Melo A.L.T.M."/>
            <person name="Pandolfi V."/>
            <person name="Bustamante F.O."/>
            <person name="Brasileiro-Vidal A.C."/>
            <person name="Benko-Iseppon A.M."/>
        </authorList>
    </citation>
    <scope>NUCLEOTIDE SEQUENCE [LARGE SCALE GENOMIC DNA]</scope>
    <source>
        <tissue evidence="2">Leaves</tissue>
    </source>
</reference>
<organism evidence="2 3">
    <name type="scientific">Stylosanthes scabra</name>
    <dbReference type="NCBI Taxonomy" id="79078"/>
    <lineage>
        <taxon>Eukaryota</taxon>
        <taxon>Viridiplantae</taxon>
        <taxon>Streptophyta</taxon>
        <taxon>Embryophyta</taxon>
        <taxon>Tracheophyta</taxon>
        <taxon>Spermatophyta</taxon>
        <taxon>Magnoliopsida</taxon>
        <taxon>eudicotyledons</taxon>
        <taxon>Gunneridae</taxon>
        <taxon>Pentapetalae</taxon>
        <taxon>rosids</taxon>
        <taxon>fabids</taxon>
        <taxon>Fabales</taxon>
        <taxon>Fabaceae</taxon>
        <taxon>Papilionoideae</taxon>
        <taxon>50 kb inversion clade</taxon>
        <taxon>dalbergioids sensu lato</taxon>
        <taxon>Dalbergieae</taxon>
        <taxon>Pterocarpus clade</taxon>
        <taxon>Stylosanthes</taxon>
    </lineage>
</organism>
<evidence type="ECO:0000313" key="3">
    <source>
        <dbReference type="Proteomes" id="UP001341840"/>
    </source>
</evidence>
<accession>A0ABU6YJZ1</accession>
<proteinExistence type="predicted"/>
<name>A0ABU6YJZ1_9FABA</name>
<sequence length="250" mass="28668">MQERQDEFSLSSSEKDVPQDEEGILEQEGSHKGNSKPILRATTIDEFFKEHGIDVELEGLTNFGQSTEQNADEGDPLALDKDYSQHVMADIIDDEGRNKRMASLLYTSWIAVPPEKKKFIWNCTNTKFILPASTQKWVSPSEFIMLVLYWSHPLIQALDAPKSEAYESQQVSGETEEEAFKSLFVKEQPARVRCYKRSITQADLRMHGEVYTNKQQHQEEVYALQSQLGALQTQQQQQATQQQQQAEEIH</sequence>
<feature type="compositionally biased region" description="Basic and acidic residues" evidence="1">
    <location>
        <begin position="1"/>
        <end position="18"/>
    </location>
</feature>
<feature type="region of interest" description="Disordered" evidence="1">
    <location>
        <begin position="1"/>
        <end position="38"/>
    </location>
</feature>
<dbReference type="Proteomes" id="UP001341840">
    <property type="component" value="Unassembled WGS sequence"/>
</dbReference>